<organism evidence="1 2">
    <name type="scientific">Colletotrichum lupini</name>
    <dbReference type="NCBI Taxonomy" id="145971"/>
    <lineage>
        <taxon>Eukaryota</taxon>
        <taxon>Fungi</taxon>
        <taxon>Dikarya</taxon>
        <taxon>Ascomycota</taxon>
        <taxon>Pezizomycotina</taxon>
        <taxon>Sordariomycetes</taxon>
        <taxon>Hypocreomycetidae</taxon>
        <taxon>Glomerellales</taxon>
        <taxon>Glomerellaceae</taxon>
        <taxon>Colletotrichum</taxon>
        <taxon>Colletotrichum acutatum species complex</taxon>
    </lineage>
</organism>
<dbReference type="Proteomes" id="UP000830671">
    <property type="component" value="Chromosome 2"/>
</dbReference>
<reference evidence="1" key="1">
    <citation type="journal article" date="2021" name="Mol. Plant Microbe Interact.">
        <title>Complete Genome Sequence of the Plant-Pathogenic Fungus Colletotrichum lupini.</title>
        <authorList>
            <person name="Baroncelli R."/>
            <person name="Pensec F."/>
            <person name="Da Lio D."/>
            <person name="Boufleur T."/>
            <person name="Vicente I."/>
            <person name="Sarrocco S."/>
            <person name="Picot A."/>
            <person name="Baraldi E."/>
            <person name="Sukno S."/>
            <person name="Thon M."/>
            <person name="Le Floch G."/>
        </authorList>
    </citation>
    <scope>NUCLEOTIDE SEQUENCE</scope>
    <source>
        <strain evidence="1">IMI 504893</strain>
    </source>
</reference>
<dbReference type="RefSeq" id="XP_049139998.1">
    <property type="nucleotide sequence ID" value="XM_049282855.1"/>
</dbReference>
<evidence type="ECO:0000313" key="1">
    <source>
        <dbReference type="EMBL" id="UQC78361.1"/>
    </source>
</evidence>
<dbReference type="AlphaFoldDB" id="A0A9Q8SJ87"/>
<name>A0A9Q8SJ87_9PEZI</name>
<dbReference type="GeneID" id="73337865"/>
<dbReference type="KEGG" id="clup:CLUP02_03838"/>
<accession>A0A9Q8SJ87</accession>
<dbReference type="EMBL" id="CP019474">
    <property type="protein sequence ID" value="UQC78361.1"/>
    <property type="molecule type" value="Genomic_DNA"/>
</dbReference>
<evidence type="ECO:0000313" key="2">
    <source>
        <dbReference type="Proteomes" id="UP000830671"/>
    </source>
</evidence>
<sequence>MIYPYEQTTDETSLPNLLDSHSDSWGHDGCKCRRLIDSCLPKGASVILRSARAPPRNPPATAPTCHFAVFHFLEIRVLDSSPRQRNDITECRPPDMHDLTPNMQEERNTRHCVIRANAQPVLFFVLCATTRLASTQSKHGFNLGDICCPYEMETLAMPITNASHAKLKQETQYRSPNFEVLSRVKDRLQYHILEKVGFLWLQSHIALRIDRATLNQTMLSKLFLLPPKKHGYIAFSRPYSDIERKSLAVVVYCPFTLLEKKVSLCLS</sequence>
<gene>
    <name evidence="1" type="ORF">CLUP02_03838</name>
</gene>
<keyword evidence="2" id="KW-1185">Reference proteome</keyword>
<proteinExistence type="predicted"/>
<protein>
    <submittedName>
        <fullName evidence="1">Uncharacterized protein</fullName>
    </submittedName>
</protein>